<protein>
    <submittedName>
        <fullName evidence="2">Hemerythrin domain-containing protein</fullName>
    </submittedName>
</protein>
<dbReference type="Gene3D" id="1.20.120.520">
    <property type="entry name" value="nmb1532 protein domain like"/>
    <property type="match status" value="1"/>
</dbReference>
<dbReference type="EMBL" id="CP126980">
    <property type="protein sequence ID" value="WIM93164.1"/>
    <property type="molecule type" value="Genomic_DNA"/>
</dbReference>
<evidence type="ECO:0000259" key="1">
    <source>
        <dbReference type="Pfam" id="PF01814"/>
    </source>
</evidence>
<dbReference type="Pfam" id="PF01814">
    <property type="entry name" value="Hemerythrin"/>
    <property type="match status" value="1"/>
</dbReference>
<dbReference type="Proteomes" id="UP001240150">
    <property type="component" value="Chromosome"/>
</dbReference>
<organism evidence="2 3">
    <name type="scientific">Actinoplanes oblitus</name>
    <dbReference type="NCBI Taxonomy" id="3040509"/>
    <lineage>
        <taxon>Bacteria</taxon>
        <taxon>Bacillati</taxon>
        <taxon>Actinomycetota</taxon>
        <taxon>Actinomycetes</taxon>
        <taxon>Micromonosporales</taxon>
        <taxon>Micromonosporaceae</taxon>
        <taxon>Actinoplanes</taxon>
    </lineage>
</organism>
<dbReference type="RefSeq" id="WP_284914372.1">
    <property type="nucleotide sequence ID" value="NZ_CP126980.1"/>
</dbReference>
<gene>
    <name evidence="2" type="ORF">ACTOB_005132</name>
</gene>
<evidence type="ECO:0000313" key="3">
    <source>
        <dbReference type="Proteomes" id="UP001240150"/>
    </source>
</evidence>
<dbReference type="InterPro" id="IPR012312">
    <property type="entry name" value="Hemerythrin-like"/>
</dbReference>
<evidence type="ECO:0000313" key="2">
    <source>
        <dbReference type="EMBL" id="WIM93164.1"/>
    </source>
</evidence>
<proteinExistence type="predicted"/>
<accession>A0ABY8W9U6</accession>
<feature type="domain" description="Hemerythrin-like" evidence="1">
    <location>
        <begin position="16"/>
        <end position="144"/>
    </location>
</feature>
<reference evidence="2 3" key="1">
    <citation type="submission" date="2023-06" db="EMBL/GenBank/DDBJ databases">
        <authorList>
            <person name="Yushchuk O."/>
            <person name="Binda E."/>
            <person name="Ruckert-Reed C."/>
            <person name="Fedorenko V."/>
            <person name="Kalinowski J."/>
            <person name="Marinelli F."/>
        </authorList>
    </citation>
    <scope>NUCLEOTIDE SEQUENCE [LARGE SCALE GENOMIC DNA]</scope>
    <source>
        <strain evidence="2 3">NRRL 3884</strain>
    </source>
</reference>
<keyword evidence="3" id="KW-1185">Reference proteome</keyword>
<sequence>MAQSRERPDTNEMVIVHRVYRRELRLLPPLVLGVAAGDRARARELAEHCRFLTTALHHHHSDEDALLWPWLTGAAEVSAEVTERMQRQHDRAAALLTEVEQLAPRWAADADPAVRHELAQALTALHAVLVEHLDDEEANLLPLVTEYITVAQWSELSRRGRRSMPMRQGFVFLGLMLQDASPAERAGILAQMPAPVRFLFARMGLPAYRRYVNRIHHTVPGWVLSS</sequence>
<dbReference type="CDD" id="cd12108">
    <property type="entry name" value="Hr-like"/>
    <property type="match status" value="1"/>
</dbReference>
<name>A0ABY8W9U6_9ACTN</name>